<dbReference type="InterPro" id="IPR020103">
    <property type="entry name" value="PsdUridine_synth_cat_dom_sf"/>
</dbReference>
<dbReference type="InterPro" id="IPR042214">
    <property type="entry name" value="TruD_catalytic"/>
</dbReference>
<dbReference type="Gene3D" id="3.30.2350.20">
    <property type="entry name" value="TruD, catalytic domain"/>
    <property type="match status" value="1"/>
</dbReference>
<organism evidence="6 7">
    <name type="scientific">Blomia tropicalis</name>
    <name type="common">Mite</name>
    <dbReference type="NCBI Taxonomy" id="40697"/>
    <lineage>
        <taxon>Eukaryota</taxon>
        <taxon>Metazoa</taxon>
        <taxon>Ecdysozoa</taxon>
        <taxon>Arthropoda</taxon>
        <taxon>Chelicerata</taxon>
        <taxon>Arachnida</taxon>
        <taxon>Acari</taxon>
        <taxon>Acariformes</taxon>
        <taxon>Sarcoptiformes</taxon>
        <taxon>Astigmata</taxon>
        <taxon>Glycyphagoidea</taxon>
        <taxon>Echimyopodidae</taxon>
        <taxon>Blomia</taxon>
    </lineage>
</organism>
<evidence type="ECO:0000313" key="7">
    <source>
        <dbReference type="Proteomes" id="UP001142055"/>
    </source>
</evidence>
<dbReference type="OMA" id="WINYFGH"/>
<dbReference type="PIRSF" id="PIRSF037016">
    <property type="entry name" value="Pseudouridin_synth_euk_prd"/>
    <property type="match status" value="1"/>
</dbReference>
<reference evidence="6" key="1">
    <citation type="submission" date="2022-12" db="EMBL/GenBank/DDBJ databases">
        <title>Genome assemblies of Blomia tropicalis.</title>
        <authorList>
            <person name="Cui Y."/>
        </authorList>
    </citation>
    <scope>NUCLEOTIDE SEQUENCE</scope>
    <source>
        <tissue evidence="6">Adult mites</tissue>
    </source>
</reference>
<keyword evidence="2" id="KW-0819">tRNA processing</keyword>
<feature type="compositionally biased region" description="Acidic residues" evidence="4">
    <location>
        <begin position="469"/>
        <end position="483"/>
    </location>
</feature>
<evidence type="ECO:0000256" key="2">
    <source>
        <dbReference type="ARBA" id="ARBA00022694"/>
    </source>
</evidence>
<proteinExistence type="inferred from homology"/>
<dbReference type="PROSITE" id="PS50984">
    <property type="entry name" value="TRUD"/>
    <property type="match status" value="1"/>
</dbReference>
<evidence type="ECO:0000256" key="3">
    <source>
        <dbReference type="ARBA" id="ARBA00023235"/>
    </source>
</evidence>
<evidence type="ECO:0000259" key="5">
    <source>
        <dbReference type="PROSITE" id="PS50984"/>
    </source>
</evidence>
<comment type="caution">
    <text evidence="6">The sequence shown here is derived from an EMBL/GenBank/DDBJ whole genome shotgun (WGS) entry which is preliminary data.</text>
</comment>
<dbReference type="GO" id="GO:0008033">
    <property type="term" value="P:tRNA processing"/>
    <property type="evidence" value="ECO:0007669"/>
    <property type="project" value="UniProtKB-KW"/>
</dbReference>
<dbReference type="GO" id="GO:0001522">
    <property type="term" value="P:pseudouridine synthesis"/>
    <property type="evidence" value="ECO:0007669"/>
    <property type="project" value="InterPro"/>
</dbReference>
<gene>
    <name evidence="6" type="ORF">RDWZM_006557</name>
</gene>
<dbReference type="PANTHER" id="PTHR13326:SF21">
    <property type="entry name" value="PSEUDOURIDYLATE SYNTHASE PUS7L"/>
    <property type="match status" value="1"/>
</dbReference>
<dbReference type="CDD" id="cd02576">
    <property type="entry name" value="PseudoU_synth_ScPUS7"/>
    <property type="match status" value="1"/>
</dbReference>
<accession>A0A9Q0MBQ2</accession>
<comment type="similarity">
    <text evidence="1">Belongs to the pseudouridine synthase TruD family.</text>
</comment>
<dbReference type="GO" id="GO:0003723">
    <property type="term" value="F:RNA binding"/>
    <property type="evidence" value="ECO:0007669"/>
    <property type="project" value="InterPro"/>
</dbReference>
<dbReference type="Proteomes" id="UP001142055">
    <property type="component" value="Chromosome 2"/>
</dbReference>
<dbReference type="EMBL" id="JAPWDV010000002">
    <property type="protein sequence ID" value="KAJ6220745.1"/>
    <property type="molecule type" value="Genomic_DNA"/>
</dbReference>
<keyword evidence="7" id="KW-1185">Reference proteome</keyword>
<sequence>MATMINKKRKVDYSELIKRGLQTEVNVGITEFIGKQKPFIGIIKHRFEDFVVHEIDQRDNVIRLEDISEPEEIELEAEDVETKFKETDLKIDSTILENIKSLATNDKSEEICIPVENLDKIDRTKIHCFIRQNYQSQSLDTKTETIDGKIYIKVVKGSNLRGRNNKKQFRWPKGKPNYIQFVLYKQNMETVQVVNELSRQLRCTTKNFTFAGTKDKRAITTQMFTVWRTNPKKIWNCVNDFNKQNMHKNTFIKVGHFKSVKDSLKLGDLNGNRFEIIMRNVRLVDDSINETNQTEDELLRDEIEQSFLTTKNNGFINYFGMQRFGSHRVDSHKLGILILKKDFKSLVHEILQEKEKDMRPRGKRNEVSFNDAIRLYKETGNAALAYKKMNYKYTIEASLLRALSNVNPNDYHGALCIGLMRNSRLLYIHAYQSYLWNRIASFRIRQYGLQVVVGDLVLLGDLSDNDTFDDDCNDDNDGGDDDSNNGPVNDDTNERIKSNISPDQVILVTESNISQFTIYDVIIPIIGGLSKLPTNSTNDFIQSILSEDGVSIDDFGSLSKQWCVNGSYRKLLVRPKALEWKWLRYNDDTKPLIETDLDRIQKKTITFEDEEPDSKTALKLVVTLPTSSYATMLLREVTKLSSDALEDKPWKQIFVDDPEEN</sequence>
<dbReference type="Gene3D" id="3.30.70.3160">
    <property type="match status" value="1"/>
</dbReference>
<dbReference type="InterPro" id="IPR001656">
    <property type="entry name" value="PsdUridine_synth_TruD"/>
</dbReference>
<feature type="domain" description="TRUD" evidence="5">
    <location>
        <begin position="314"/>
        <end position="574"/>
    </location>
</feature>
<feature type="region of interest" description="Disordered" evidence="4">
    <location>
        <begin position="469"/>
        <end position="495"/>
    </location>
</feature>
<dbReference type="AlphaFoldDB" id="A0A9Q0MBQ2"/>
<keyword evidence="3" id="KW-0413">Isomerase</keyword>
<dbReference type="PROSITE" id="PS01268">
    <property type="entry name" value="UPF0024"/>
    <property type="match status" value="1"/>
</dbReference>
<dbReference type="GO" id="GO:0005634">
    <property type="term" value="C:nucleus"/>
    <property type="evidence" value="ECO:0007669"/>
    <property type="project" value="TreeGrafter"/>
</dbReference>
<dbReference type="GO" id="GO:0009982">
    <property type="term" value="F:pseudouridine synthase activity"/>
    <property type="evidence" value="ECO:0007669"/>
    <property type="project" value="InterPro"/>
</dbReference>
<protein>
    <recommendedName>
        <fullName evidence="5">TRUD domain-containing protein</fullName>
    </recommendedName>
</protein>
<dbReference type="PANTHER" id="PTHR13326">
    <property type="entry name" value="TRNA PSEUDOURIDINE SYNTHASE D"/>
    <property type="match status" value="1"/>
</dbReference>
<evidence type="ECO:0000313" key="6">
    <source>
        <dbReference type="EMBL" id="KAJ6220745.1"/>
    </source>
</evidence>
<dbReference type="SUPFAM" id="SSF55120">
    <property type="entry name" value="Pseudouridine synthase"/>
    <property type="match status" value="1"/>
</dbReference>
<evidence type="ECO:0000256" key="4">
    <source>
        <dbReference type="SAM" id="MobiDB-lite"/>
    </source>
</evidence>
<dbReference type="NCBIfam" id="TIGR00094">
    <property type="entry name" value="tRNA_TruD_broad"/>
    <property type="match status" value="1"/>
</dbReference>
<evidence type="ECO:0000256" key="1">
    <source>
        <dbReference type="ARBA" id="ARBA00007953"/>
    </source>
</evidence>
<dbReference type="InterPro" id="IPR020119">
    <property type="entry name" value="PsdUridine_synth_TruD_CS"/>
</dbReference>
<dbReference type="InterPro" id="IPR011760">
    <property type="entry name" value="PsdUridine_synth_TruD_insert"/>
</dbReference>
<name>A0A9Q0MBQ2_BLOTA</name>
<dbReference type="Pfam" id="PF01142">
    <property type="entry name" value="TruD"/>
    <property type="match status" value="2"/>
</dbReference>